<comment type="subcellular location">
    <subcellularLocation>
        <location evidence="1">Nucleus</location>
    </subcellularLocation>
</comment>
<protein>
    <submittedName>
        <fullName evidence="11">ZN197 protein</fullName>
    </submittedName>
</protein>
<evidence type="ECO:0000256" key="2">
    <source>
        <dbReference type="ARBA" id="ARBA00006991"/>
    </source>
</evidence>
<evidence type="ECO:0000256" key="7">
    <source>
        <dbReference type="ARBA" id="ARBA00023242"/>
    </source>
</evidence>
<organism evidence="11 12">
    <name type="scientific">Agelaius phoeniceus</name>
    <name type="common">Red-winged blackbird</name>
    <name type="synonym">Oriolus phoeniceus</name>
    <dbReference type="NCBI Taxonomy" id="39638"/>
    <lineage>
        <taxon>Eukaryota</taxon>
        <taxon>Metazoa</taxon>
        <taxon>Chordata</taxon>
        <taxon>Craniata</taxon>
        <taxon>Vertebrata</taxon>
        <taxon>Euteleostomi</taxon>
        <taxon>Archelosauria</taxon>
        <taxon>Archosauria</taxon>
        <taxon>Dinosauria</taxon>
        <taxon>Saurischia</taxon>
        <taxon>Theropoda</taxon>
        <taxon>Coelurosauria</taxon>
        <taxon>Aves</taxon>
        <taxon>Neognathae</taxon>
        <taxon>Neoaves</taxon>
        <taxon>Telluraves</taxon>
        <taxon>Australaves</taxon>
        <taxon>Passeriformes</taxon>
        <taxon>Passeroidea</taxon>
        <taxon>Icteridae</taxon>
        <taxon>Agelaius</taxon>
    </lineage>
</organism>
<dbReference type="PROSITE" id="PS00028">
    <property type="entry name" value="ZINC_FINGER_C2H2_1"/>
    <property type="match status" value="1"/>
</dbReference>
<dbReference type="FunFam" id="3.30.160.60:FF:000023">
    <property type="entry name" value="zinc finger protein 37 homolog"/>
    <property type="match status" value="1"/>
</dbReference>
<evidence type="ECO:0000256" key="9">
    <source>
        <dbReference type="SAM" id="MobiDB-lite"/>
    </source>
</evidence>
<dbReference type="GO" id="GO:0000978">
    <property type="term" value="F:RNA polymerase II cis-regulatory region sequence-specific DNA binding"/>
    <property type="evidence" value="ECO:0007669"/>
    <property type="project" value="TreeGrafter"/>
</dbReference>
<evidence type="ECO:0000256" key="6">
    <source>
        <dbReference type="ARBA" id="ARBA00022833"/>
    </source>
</evidence>
<dbReference type="InterPro" id="IPR036236">
    <property type="entry name" value="Znf_C2H2_sf"/>
</dbReference>
<keyword evidence="7" id="KW-0539">Nucleus</keyword>
<dbReference type="GO" id="GO:0005634">
    <property type="term" value="C:nucleus"/>
    <property type="evidence" value="ECO:0007669"/>
    <property type="project" value="UniProtKB-SubCell"/>
</dbReference>
<evidence type="ECO:0000256" key="3">
    <source>
        <dbReference type="ARBA" id="ARBA00022723"/>
    </source>
</evidence>
<evidence type="ECO:0000259" key="10">
    <source>
        <dbReference type="PROSITE" id="PS50157"/>
    </source>
</evidence>
<dbReference type="SMART" id="SM00355">
    <property type="entry name" value="ZnF_C2H2"/>
    <property type="match status" value="1"/>
</dbReference>
<comment type="similarity">
    <text evidence="2">Belongs to the krueppel C2H2-type zinc-finger protein family.</text>
</comment>
<name>A0A7K7KGC4_AGEPH</name>
<feature type="compositionally biased region" description="Basic and acidic residues" evidence="9">
    <location>
        <begin position="7"/>
        <end position="17"/>
    </location>
</feature>
<feature type="region of interest" description="Disordered" evidence="9">
    <location>
        <begin position="1"/>
        <end position="22"/>
    </location>
</feature>
<keyword evidence="3" id="KW-0479">Metal-binding</keyword>
<evidence type="ECO:0000313" key="12">
    <source>
        <dbReference type="Proteomes" id="UP000521525"/>
    </source>
</evidence>
<gene>
    <name evidence="11" type="primary">Znf197</name>
    <name evidence="11" type="ORF">AGEPHO_R15597</name>
</gene>
<dbReference type="EMBL" id="VZSP01023079">
    <property type="protein sequence ID" value="NWZ17119.1"/>
    <property type="molecule type" value="Genomic_DNA"/>
</dbReference>
<evidence type="ECO:0000256" key="8">
    <source>
        <dbReference type="PROSITE-ProRule" id="PRU00042"/>
    </source>
</evidence>
<evidence type="ECO:0000256" key="4">
    <source>
        <dbReference type="ARBA" id="ARBA00022737"/>
    </source>
</evidence>
<evidence type="ECO:0000313" key="11">
    <source>
        <dbReference type="EMBL" id="NWZ17119.1"/>
    </source>
</evidence>
<dbReference type="PANTHER" id="PTHR23226">
    <property type="entry name" value="ZINC FINGER AND SCAN DOMAIN-CONTAINING"/>
    <property type="match status" value="1"/>
</dbReference>
<dbReference type="InterPro" id="IPR013087">
    <property type="entry name" value="Znf_C2H2_type"/>
</dbReference>
<evidence type="ECO:0000256" key="5">
    <source>
        <dbReference type="ARBA" id="ARBA00022771"/>
    </source>
</evidence>
<evidence type="ECO:0000256" key="1">
    <source>
        <dbReference type="ARBA" id="ARBA00004123"/>
    </source>
</evidence>
<dbReference type="AlphaFoldDB" id="A0A7K7KGC4"/>
<dbReference type="SUPFAM" id="SSF57667">
    <property type="entry name" value="beta-beta-alpha zinc fingers"/>
    <property type="match status" value="1"/>
</dbReference>
<keyword evidence="5 8" id="KW-0863">Zinc-finger</keyword>
<sequence>MPPVSRRQPEIHSELRGGGEASWQGEAPQVLGMWEGLQPELWSSDVIWLQVIHMGKRPYKCGECGKGFGWSSNLINHCKIHTGERTCECPECRKWFLSSSNLIVMNQEVSWKCIYDN</sequence>
<dbReference type="Gene3D" id="3.30.160.60">
    <property type="entry name" value="Classic Zinc Finger"/>
    <property type="match status" value="2"/>
</dbReference>
<keyword evidence="4" id="KW-0677">Repeat</keyword>
<proteinExistence type="inferred from homology"/>
<keyword evidence="12" id="KW-1185">Reference proteome</keyword>
<feature type="non-terminal residue" evidence="11">
    <location>
        <position position="1"/>
    </location>
</feature>
<dbReference type="Proteomes" id="UP000521525">
    <property type="component" value="Unassembled WGS sequence"/>
</dbReference>
<feature type="domain" description="C2H2-type" evidence="10">
    <location>
        <begin position="59"/>
        <end position="86"/>
    </location>
</feature>
<feature type="non-terminal residue" evidence="11">
    <location>
        <position position="117"/>
    </location>
</feature>
<comment type="caution">
    <text evidence="11">The sequence shown here is derived from an EMBL/GenBank/DDBJ whole genome shotgun (WGS) entry which is preliminary data.</text>
</comment>
<dbReference type="PROSITE" id="PS50157">
    <property type="entry name" value="ZINC_FINGER_C2H2_2"/>
    <property type="match status" value="1"/>
</dbReference>
<accession>A0A7K7KGC4</accession>
<dbReference type="GO" id="GO:0000981">
    <property type="term" value="F:DNA-binding transcription factor activity, RNA polymerase II-specific"/>
    <property type="evidence" value="ECO:0007669"/>
    <property type="project" value="TreeGrafter"/>
</dbReference>
<reference evidence="11 12" key="1">
    <citation type="submission" date="2019-09" db="EMBL/GenBank/DDBJ databases">
        <title>Bird 10,000 Genomes (B10K) Project - Family phase.</title>
        <authorList>
            <person name="Zhang G."/>
        </authorList>
    </citation>
    <scope>NUCLEOTIDE SEQUENCE [LARGE SCALE GENOMIC DNA]</scope>
    <source>
        <strain evidence="11">OUT-0050</strain>
        <tissue evidence="11">Muscle</tissue>
    </source>
</reference>
<keyword evidence="6" id="KW-0862">Zinc</keyword>
<dbReference type="PANTHER" id="PTHR23226:SF85">
    <property type="entry name" value="ZINC FINGER PROTEIN 397"/>
    <property type="match status" value="1"/>
</dbReference>
<dbReference type="GO" id="GO:0008270">
    <property type="term" value="F:zinc ion binding"/>
    <property type="evidence" value="ECO:0007669"/>
    <property type="project" value="UniProtKB-KW"/>
</dbReference>